<evidence type="ECO:0000313" key="2">
    <source>
        <dbReference type="EMBL" id="KKR06437.1"/>
    </source>
</evidence>
<name>A0A0G0QXR1_9BACT</name>
<keyword evidence="1" id="KW-1133">Transmembrane helix</keyword>
<protein>
    <recommendedName>
        <fullName evidence="4">Septum formation initiator</fullName>
    </recommendedName>
</protein>
<evidence type="ECO:0000313" key="3">
    <source>
        <dbReference type="Proteomes" id="UP000034799"/>
    </source>
</evidence>
<dbReference type="Proteomes" id="UP000034799">
    <property type="component" value="Unassembled WGS sequence"/>
</dbReference>
<evidence type="ECO:0000256" key="1">
    <source>
        <dbReference type="SAM" id="Phobius"/>
    </source>
</evidence>
<dbReference type="Pfam" id="PF04977">
    <property type="entry name" value="DivIC"/>
    <property type="match status" value="1"/>
</dbReference>
<dbReference type="STRING" id="1619100.UT34_C0001G0478"/>
<organism evidence="2 3">
    <name type="scientific">candidate division WS6 bacterium GW2011_GWF2_39_15</name>
    <dbReference type="NCBI Taxonomy" id="1619100"/>
    <lineage>
        <taxon>Bacteria</taxon>
        <taxon>Candidatus Dojkabacteria</taxon>
    </lineage>
</organism>
<sequence length="155" mass="18035">MNNEHPKIQFKTHGNLENNDGGRKKVLSIFTNLLLVIVSAFLIYNVWKSISLTIKKIEILHQAQEEVDNLRLKNISLILSREEVETDDYIETQARNRLNLAKKSELVFVIPDEFLEVGKERVEEILNPEKESVEQPPIQQWSKLLFNVDLVRVTN</sequence>
<reference evidence="2 3" key="1">
    <citation type="journal article" date="2015" name="Nature">
        <title>rRNA introns, odd ribosomes, and small enigmatic genomes across a large radiation of phyla.</title>
        <authorList>
            <person name="Brown C.T."/>
            <person name="Hug L.A."/>
            <person name="Thomas B.C."/>
            <person name="Sharon I."/>
            <person name="Castelle C.J."/>
            <person name="Singh A."/>
            <person name="Wilkins M.J."/>
            <person name="Williams K.H."/>
            <person name="Banfield J.F."/>
        </authorList>
    </citation>
    <scope>NUCLEOTIDE SEQUENCE [LARGE SCALE GENOMIC DNA]</scope>
</reference>
<evidence type="ECO:0008006" key="4">
    <source>
        <dbReference type="Google" id="ProtNLM"/>
    </source>
</evidence>
<comment type="caution">
    <text evidence="2">The sequence shown here is derived from an EMBL/GenBank/DDBJ whole genome shotgun (WGS) entry which is preliminary data.</text>
</comment>
<dbReference type="InterPro" id="IPR007060">
    <property type="entry name" value="FtsL/DivIC"/>
</dbReference>
<gene>
    <name evidence="2" type="ORF">UT34_C0001G0478</name>
</gene>
<dbReference type="EMBL" id="LBWK01000001">
    <property type="protein sequence ID" value="KKR06437.1"/>
    <property type="molecule type" value="Genomic_DNA"/>
</dbReference>
<proteinExistence type="predicted"/>
<keyword evidence="1" id="KW-0812">Transmembrane</keyword>
<accession>A0A0G0QXR1</accession>
<feature type="transmembrane region" description="Helical" evidence="1">
    <location>
        <begin position="26"/>
        <end position="47"/>
    </location>
</feature>
<keyword evidence="1" id="KW-0472">Membrane</keyword>
<dbReference type="AlphaFoldDB" id="A0A0G0QXR1"/>